<organism evidence="2 3">
    <name type="scientific">Pelagicoccus mobilis</name>
    <dbReference type="NCBI Taxonomy" id="415221"/>
    <lineage>
        <taxon>Bacteria</taxon>
        <taxon>Pseudomonadati</taxon>
        <taxon>Verrucomicrobiota</taxon>
        <taxon>Opitutia</taxon>
        <taxon>Puniceicoccales</taxon>
        <taxon>Pelagicoccaceae</taxon>
        <taxon>Pelagicoccus</taxon>
    </lineage>
</organism>
<accession>A0A934RZT9</accession>
<keyword evidence="1" id="KW-0812">Transmembrane</keyword>
<dbReference type="EMBL" id="JAENIL010000017">
    <property type="protein sequence ID" value="MBK1877317.1"/>
    <property type="molecule type" value="Genomic_DNA"/>
</dbReference>
<feature type="transmembrane region" description="Helical" evidence="1">
    <location>
        <begin position="115"/>
        <end position="134"/>
    </location>
</feature>
<evidence type="ECO:0000313" key="2">
    <source>
        <dbReference type="EMBL" id="MBK1877317.1"/>
    </source>
</evidence>
<dbReference type="Proteomes" id="UP000617628">
    <property type="component" value="Unassembled WGS sequence"/>
</dbReference>
<keyword evidence="1" id="KW-0472">Membrane</keyword>
<comment type="caution">
    <text evidence="2">The sequence shown here is derived from an EMBL/GenBank/DDBJ whole genome shotgun (WGS) entry which is preliminary data.</text>
</comment>
<protein>
    <submittedName>
        <fullName evidence="2">Uncharacterized protein</fullName>
    </submittedName>
</protein>
<keyword evidence="1" id="KW-1133">Transmembrane helix</keyword>
<dbReference type="AlphaFoldDB" id="A0A934RZT9"/>
<feature type="transmembrane region" description="Helical" evidence="1">
    <location>
        <begin position="81"/>
        <end position="99"/>
    </location>
</feature>
<evidence type="ECO:0000313" key="3">
    <source>
        <dbReference type="Proteomes" id="UP000617628"/>
    </source>
</evidence>
<feature type="transmembrane region" description="Helical" evidence="1">
    <location>
        <begin position="52"/>
        <end position="75"/>
    </location>
</feature>
<reference evidence="2" key="1">
    <citation type="submission" date="2021-01" db="EMBL/GenBank/DDBJ databases">
        <title>Modified the classification status of verrucomicrobia.</title>
        <authorList>
            <person name="Feng X."/>
        </authorList>
    </citation>
    <scope>NUCLEOTIDE SEQUENCE</scope>
    <source>
        <strain evidence="2">KCTC 13126</strain>
    </source>
</reference>
<evidence type="ECO:0000256" key="1">
    <source>
        <dbReference type="SAM" id="Phobius"/>
    </source>
</evidence>
<feature type="transmembrane region" description="Helical" evidence="1">
    <location>
        <begin position="6"/>
        <end position="23"/>
    </location>
</feature>
<dbReference type="RefSeq" id="WP_200355532.1">
    <property type="nucleotide sequence ID" value="NZ_JAENIL010000017.1"/>
</dbReference>
<keyword evidence="3" id="KW-1185">Reference proteome</keyword>
<sequence length="136" mass="15532">MDQATFKVLLSIYTIYVIYQVVLPSKDPSLSRKEHSEKAVRMFRSLSVARRTIGISLSLTIYALAATGIAGMFFFWPPARWLFLSAVILTVFGQVRWPIQPMKTHTEVIRNEIELFLDGALVVLVFFSPVSQFFNQ</sequence>
<name>A0A934RZT9_9BACT</name>
<proteinExistence type="predicted"/>
<gene>
    <name evidence="2" type="ORF">JIN87_10580</name>
</gene>